<proteinExistence type="predicted"/>
<evidence type="ECO:0000256" key="6">
    <source>
        <dbReference type="SAM" id="MobiDB-lite"/>
    </source>
</evidence>
<dbReference type="InterPro" id="IPR002523">
    <property type="entry name" value="MgTranspt_CorA/ZnTranspt_ZntB"/>
</dbReference>
<dbReference type="EMBL" id="QGMI01000526">
    <property type="protein sequence ID" value="TVY39411.1"/>
    <property type="molecule type" value="Genomic_DNA"/>
</dbReference>
<feature type="coiled-coil region" evidence="5">
    <location>
        <begin position="786"/>
        <end position="813"/>
    </location>
</feature>
<organism evidence="8 9">
    <name type="scientific">Lachnellula occidentalis</name>
    <dbReference type="NCBI Taxonomy" id="215460"/>
    <lineage>
        <taxon>Eukaryota</taxon>
        <taxon>Fungi</taxon>
        <taxon>Dikarya</taxon>
        <taxon>Ascomycota</taxon>
        <taxon>Pezizomycotina</taxon>
        <taxon>Leotiomycetes</taxon>
        <taxon>Helotiales</taxon>
        <taxon>Lachnaceae</taxon>
        <taxon>Lachnellula</taxon>
    </lineage>
</organism>
<sequence>MAGFSTELKTIATPHRGSSYLSMTTFSEKIQEILSLKGPIPRTIAQQLQLDNGLLREMDSNFKALATDLHIWSFFETKDSNLTNTNLIESARFPFHAPITSIKSALLNLRHEIVYPLLSDHASCASFDSNNTQTKTSYLSELAHAVKKACELSKTKHTDMRLEDKVQVEINGFYEGTVLLDDSQQPPIRVWSTNRSLTDFRKLGPAKLLEERLAEVSVAPPEAQHLRHDTRAVSLLPDKIRDTRKAPPDPAFNGPSTSLRIPPRKPSSTRQGGRLLRSKSKERAAVSSVHQNAPSTNPDAINSAPEPTSPRKSISMFLEEIGPIPPPANAHAVTTPGSLPTPVVLEPTIDAGLSIDDMDKLRRNSEVQTQPFLLLPDLLHRESVPRGRRGSESAVSPSSQVTFTRPDVSNRKLVWVHVPFNNPIWVKNILEAISVEKGPNHHDKLLSIENWESRHVRGRHAEHHACFVKPGCPPIEPEIRSPSASPRGSPRGEPVQMCLYLPFLHFDTYKALVKRRTLIKQRIKQGRSRPVPSTISKLKSLELKVLWQFLGHDPPINCRRTLDQFGYPGLLDTRARDDDQMLYKMTKQRSQLSKKDRYDNQMKDNEGACGEFQGDSEENPEVEDDNDNSDDNESGSEEEPDEELLDGNVLMVDQVWLWIVDKGMSTHSAIQRETLITDGRLYQQADLRNSLFNEVNADLTSRCENSFDLAALVALHAVTVLFERSSHPDLEIFRIFEEAISILTEKMTTSFKRFRARGFRDKATDYDSTVRTTNIREKHKREGALAEKQNRENTSALLELRDIEDELKTLETLFGTQQAAIHDMIANYESNALRGFTGNALGFLYQARAKLNEYLHHTSKMIKSVQSTRDDFDKLLQMVQRQAQVDEVRLARLQADLASAQSRSVMIFTVFTVIFLPLTFFTGLFGMNTREWGGGSFLPLRTIGSIALPSSFVIITLALVVAWSTRMRRLLNFIARSIIRGGGGFLQWLRNMGREVFVETMHWPRVPTSTSTEKRSRKQKRTEEPTSWLDEGDFWGEHGMGREKDYMLPPQNRRSVRVARRKGDGGKG</sequence>
<evidence type="ECO:0000256" key="5">
    <source>
        <dbReference type="SAM" id="Coils"/>
    </source>
</evidence>
<reference evidence="8 9" key="1">
    <citation type="submission" date="2018-05" db="EMBL/GenBank/DDBJ databases">
        <title>Genome sequencing and assembly of the regulated plant pathogen Lachnellula willkommii and related sister species for the development of diagnostic species identification markers.</title>
        <authorList>
            <person name="Giroux E."/>
            <person name="Bilodeau G."/>
        </authorList>
    </citation>
    <scope>NUCLEOTIDE SEQUENCE [LARGE SCALE GENOMIC DNA]</scope>
    <source>
        <strain evidence="8 9">CBS 160.35</strain>
    </source>
</reference>
<evidence type="ECO:0000256" key="4">
    <source>
        <dbReference type="ARBA" id="ARBA00023136"/>
    </source>
</evidence>
<dbReference type="OrthoDB" id="361039at2759"/>
<keyword evidence="2 7" id="KW-0812">Transmembrane</keyword>
<evidence type="ECO:0000256" key="3">
    <source>
        <dbReference type="ARBA" id="ARBA00022989"/>
    </source>
</evidence>
<feature type="region of interest" description="Disordered" evidence="6">
    <location>
        <begin position="585"/>
        <end position="644"/>
    </location>
</feature>
<dbReference type="Gene3D" id="1.20.58.340">
    <property type="entry name" value="Magnesium transport protein CorA, transmembrane region"/>
    <property type="match status" value="1"/>
</dbReference>
<dbReference type="Proteomes" id="UP000443090">
    <property type="component" value="Unassembled WGS sequence"/>
</dbReference>
<feature type="compositionally biased region" description="Basic and acidic residues" evidence="6">
    <location>
        <begin position="238"/>
        <end position="247"/>
    </location>
</feature>
<feature type="compositionally biased region" description="Basic and acidic residues" evidence="6">
    <location>
        <begin position="1035"/>
        <end position="1046"/>
    </location>
</feature>
<evidence type="ECO:0000256" key="1">
    <source>
        <dbReference type="ARBA" id="ARBA00004141"/>
    </source>
</evidence>
<dbReference type="GO" id="GO:0046873">
    <property type="term" value="F:metal ion transmembrane transporter activity"/>
    <property type="evidence" value="ECO:0007669"/>
    <property type="project" value="InterPro"/>
</dbReference>
<keyword evidence="9" id="KW-1185">Reference proteome</keyword>
<dbReference type="GO" id="GO:0016020">
    <property type="term" value="C:membrane"/>
    <property type="evidence" value="ECO:0007669"/>
    <property type="project" value="UniProtKB-SubCell"/>
</dbReference>
<evidence type="ECO:0000256" key="7">
    <source>
        <dbReference type="SAM" id="Phobius"/>
    </source>
</evidence>
<feature type="compositionally biased region" description="Basic and acidic residues" evidence="6">
    <location>
        <begin position="593"/>
        <end position="606"/>
    </location>
</feature>
<feature type="region of interest" description="Disordered" evidence="6">
    <location>
        <begin position="220"/>
        <end position="311"/>
    </location>
</feature>
<protein>
    <submittedName>
        <fullName evidence="8">Uncharacterized protein</fullName>
    </submittedName>
</protein>
<feature type="compositionally biased region" description="Acidic residues" evidence="6">
    <location>
        <begin position="614"/>
        <end position="644"/>
    </location>
</feature>
<evidence type="ECO:0000313" key="8">
    <source>
        <dbReference type="EMBL" id="TVY39411.1"/>
    </source>
</evidence>
<gene>
    <name evidence="8" type="ORF">LOCC1_G006545</name>
</gene>
<dbReference type="SUPFAM" id="SSF144083">
    <property type="entry name" value="Magnesium transport protein CorA, transmembrane region"/>
    <property type="match status" value="1"/>
</dbReference>
<dbReference type="PANTHER" id="PTHR47685:SF1">
    <property type="entry name" value="MAGNESIUM TRANSPORT PROTEIN CORA"/>
    <property type="match status" value="1"/>
</dbReference>
<evidence type="ECO:0000313" key="9">
    <source>
        <dbReference type="Proteomes" id="UP000443090"/>
    </source>
</evidence>
<dbReference type="InterPro" id="IPR045863">
    <property type="entry name" value="CorA_TM1_TM2"/>
</dbReference>
<dbReference type="AlphaFoldDB" id="A0A8H8U9K5"/>
<comment type="caution">
    <text evidence="8">The sequence shown here is derived from an EMBL/GenBank/DDBJ whole genome shotgun (WGS) entry which is preliminary data.</text>
</comment>
<comment type="subcellular location">
    <subcellularLocation>
        <location evidence="1">Membrane</location>
        <topology evidence="1">Multi-pass membrane protein</topology>
    </subcellularLocation>
</comment>
<feature type="compositionally biased region" description="Polar residues" evidence="6">
    <location>
        <begin position="288"/>
        <end position="300"/>
    </location>
</feature>
<accession>A0A8H8U9K5</accession>
<dbReference type="PANTHER" id="PTHR47685">
    <property type="entry name" value="MAGNESIUM TRANSPORT PROTEIN CORA"/>
    <property type="match status" value="1"/>
</dbReference>
<keyword evidence="3 7" id="KW-1133">Transmembrane helix</keyword>
<dbReference type="InterPro" id="IPR050829">
    <property type="entry name" value="CorA_MIT"/>
</dbReference>
<keyword evidence="5" id="KW-0175">Coiled coil</keyword>
<feature type="region of interest" description="Disordered" evidence="6">
    <location>
        <begin position="1008"/>
        <end position="1068"/>
    </location>
</feature>
<dbReference type="Pfam" id="PF01544">
    <property type="entry name" value="CorA"/>
    <property type="match status" value="1"/>
</dbReference>
<feature type="transmembrane region" description="Helical" evidence="7">
    <location>
        <begin position="946"/>
        <end position="964"/>
    </location>
</feature>
<evidence type="ECO:0000256" key="2">
    <source>
        <dbReference type="ARBA" id="ARBA00022692"/>
    </source>
</evidence>
<feature type="transmembrane region" description="Helical" evidence="7">
    <location>
        <begin position="905"/>
        <end position="926"/>
    </location>
</feature>
<keyword evidence="4 7" id="KW-0472">Membrane</keyword>
<name>A0A8H8U9K5_9HELO</name>